<dbReference type="HAMAP" id="MF_00163">
    <property type="entry name" value="Pep_deformylase"/>
    <property type="match status" value="1"/>
</dbReference>
<protein>
    <recommendedName>
        <fullName evidence="6">Peptide deformylase</fullName>
        <shortName evidence="6">PDF</shortName>
        <ecNumber evidence="6">3.5.1.88</ecNumber>
    </recommendedName>
    <alternativeName>
        <fullName evidence="6">Polypeptide deformylase</fullName>
    </alternativeName>
</protein>
<comment type="similarity">
    <text evidence="1 6">Belongs to the polypeptide deformylase family.</text>
</comment>
<dbReference type="PIRSF" id="PIRSF004749">
    <property type="entry name" value="Pep_def"/>
    <property type="match status" value="1"/>
</dbReference>
<evidence type="ECO:0000256" key="1">
    <source>
        <dbReference type="ARBA" id="ARBA00010759"/>
    </source>
</evidence>
<keyword evidence="4 6" id="KW-0648">Protein biosynthesis</keyword>
<evidence type="ECO:0000256" key="2">
    <source>
        <dbReference type="ARBA" id="ARBA00022723"/>
    </source>
</evidence>
<dbReference type="OrthoDB" id="9804313at2"/>
<dbReference type="InterPro" id="IPR036821">
    <property type="entry name" value="Peptide_deformylase_sf"/>
</dbReference>
<feature type="binding site" evidence="6">
    <location>
        <position position="131"/>
    </location>
    <ligand>
        <name>Fe cation</name>
        <dbReference type="ChEBI" id="CHEBI:24875"/>
    </ligand>
</feature>
<feature type="active site" evidence="6">
    <location>
        <position position="132"/>
    </location>
</feature>
<evidence type="ECO:0000313" key="7">
    <source>
        <dbReference type="EMBL" id="SDG47727.1"/>
    </source>
</evidence>
<sequence>MAVRPLRELGDPVLRTPCDPVRAFDASLAALVRDLEETVDHPGRAGLAANQIGVSLRVFSYNVDDEIGHLVNPVIVERSEETQDGDEGCLSVPGLYAPTVRAMWCAAEGFDVEGKPLRLEGEGLMARCLQHEVDHLDGKVFLDRLQGDARKAAFRALRAASSGS</sequence>
<comment type="function">
    <text evidence="6">Removes the formyl group from the N-terminal Met of newly synthesized proteins. Requires at least a dipeptide for an efficient rate of reaction. N-terminal L-methionine is a prerequisite for activity but the enzyme has broad specificity at other positions.</text>
</comment>
<reference evidence="8" key="1">
    <citation type="submission" date="2016-10" db="EMBL/GenBank/DDBJ databases">
        <authorList>
            <person name="Varghese N."/>
            <person name="Submissions S."/>
        </authorList>
    </citation>
    <scope>NUCLEOTIDE SEQUENCE [LARGE SCALE GENOMIC DNA]</scope>
    <source>
        <strain evidence="8">DSM 44526</strain>
    </source>
</reference>
<dbReference type="InterPro" id="IPR023635">
    <property type="entry name" value="Peptide_deformylase"/>
</dbReference>
<feature type="binding site" evidence="6">
    <location>
        <position position="89"/>
    </location>
    <ligand>
        <name>Fe cation</name>
        <dbReference type="ChEBI" id="CHEBI:24875"/>
    </ligand>
</feature>
<dbReference type="GO" id="GO:0006412">
    <property type="term" value="P:translation"/>
    <property type="evidence" value="ECO:0007669"/>
    <property type="project" value="UniProtKB-UniRule"/>
</dbReference>
<dbReference type="SUPFAM" id="SSF56420">
    <property type="entry name" value="Peptide deformylase"/>
    <property type="match status" value="1"/>
</dbReference>
<dbReference type="GO" id="GO:0046872">
    <property type="term" value="F:metal ion binding"/>
    <property type="evidence" value="ECO:0007669"/>
    <property type="project" value="UniProtKB-KW"/>
</dbReference>
<evidence type="ECO:0000313" key="8">
    <source>
        <dbReference type="Proteomes" id="UP000198863"/>
    </source>
</evidence>
<keyword evidence="8" id="KW-1185">Reference proteome</keyword>
<gene>
    <name evidence="6" type="primary">def</name>
    <name evidence="7" type="ORF">SAMN05660324_2662</name>
</gene>
<keyword evidence="2 6" id="KW-0479">Metal-binding</keyword>
<dbReference type="Proteomes" id="UP000198863">
    <property type="component" value="Unassembled WGS sequence"/>
</dbReference>
<dbReference type="CDD" id="cd00487">
    <property type="entry name" value="Pep_deformylase"/>
    <property type="match status" value="1"/>
</dbReference>
<dbReference type="Pfam" id="PF01327">
    <property type="entry name" value="Pep_deformylase"/>
    <property type="match status" value="1"/>
</dbReference>
<evidence type="ECO:0000256" key="5">
    <source>
        <dbReference type="ARBA" id="ARBA00023004"/>
    </source>
</evidence>
<evidence type="ECO:0000256" key="4">
    <source>
        <dbReference type="ARBA" id="ARBA00022917"/>
    </source>
</evidence>
<comment type="catalytic activity">
    <reaction evidence="6">
        <text>N-terminal N-formyl-L-methionyl-[peptide] + H2O = N-terminal L-methionyl-[peptide] + formate</text>
        <dbReference type="Rhea" id="RHEA:24420"/>
        <dbReference type="Rhea" id="RHEA-COMP:10639"/>
        <dbReference type="Rhea" id="RHEA-COMP:10640"/>
        <dbReference type="ChEBI" id="CHEBI:15377"/>
        <dbReference type="ChEBI" id="CHEBI:15740"/>
        <dbReference type="ChEBI" id="CHEBI:49298"/>
        <dbReference type="ChEBI" id="CHEBI:64731"/>
        <dbReference type="EC" id="3.5.1.88"/>
    </reaction>
</comment>
<dbReference type="PANTHER" id="PTHR10458">
    <property type="entry name" value="PEPTIDE DEFORMYLASE"/>
    <property type="match status" value="1"/>
</dbReference>
<accession>A0A1G7UJP4</accession>
<dbReference type="RefSeq" id="WP_091063456.1">
    <property type="nucleotide sequence ID" value="NZ_FNCF01000004.1"/>
</dbReference>
<dbReference type="PANTHER" id="PTHR10458:SF2">
    <property type="entry name" value="PEPTIDE DEFORMYLASE, MITOCHONDRIAL"/>
    <property type="match status" value="1"/>
</dbReference>
<dbReference type="NCBIfam" id="TIGR00079">
    <property type="entry name" value="pept_deformyl"/>
    <property type="match status" value="1"/>
</dbReference>
<dbReference type="PRINTS" id="PR01576">
    <property type="entry name" value="PDEFORMYLASE"/>
</dbReference>
<comment type="cofactor">
    <cofactor evidence="6">
        <name>Fe(2+)</name>
        <dbReference type="ChEBI" id="CHEBI:29033"/>
    </cofactor>
    <text evidence="6">Binds 1 Fe(2+) ion.</text>
</comment>
<dbReference type="EC" id="3.5.1.88" evidence="6"/>
<keyword evidence="3 6" id="KW-0378">Hydrolase</keyword>
<dbReference type="Gene3D" id="3.90.45.10">
    <property type="entry name" value="Peptide deformylase"/>
    <property type="match status" value="1"/>
</dbReference>
<evidence type="ECO:0000256" key="6">
    <source>
        <dbReference type="HAMAP-Rule" id="MF_00163"/>
    </source>
</evidence>
<name>A0A1G7UJP4_9ACTN</name>
<proteinExistence type="inferred from homology"/>
<dbReference type="GO" id="GO:0042586">
    <property type="term" value="F:peptide deformylase activity"/>
    <property type="evidence" value="ECO:0007669"/>
    <property type="project" value="UniProtKB-UniRule"/>
</dbReference>
<dbReference type="EMBL" id="FNCF01000004">
    <property type="protein sequence ID" value="SDG47727.1"/>
    <property type="molecule type" value="Genomic_DNA"/>
</dbReference>
<organism evidence="7 8">
    <name type="scientific">Klenkia brasiliensis</name>
    <dbReference type="NCBI Taxonomy" id="333142"/>
    <lineage>
        <taxon>Bacteria</taxon>
        <taxon>Bacillati</taxon>
        <taxon>Actinomycetota</taxon>
        <taxon>Actinomycetes</taxon>
        <taxon>Geodermatophilales</taxon>
        <taxon>Geodermatophilaceae</taxon>
        <taxon>Klenkia</taxon>
    </lineage>
</organism>
<dbReference type="AlphaFoldDB" id="A0A1G7UJP4"/>
<feature type="binding site" evidence="6">
    <location>
        <position position="135"/>
    </location>
    <ligand>
        <name>Fe cation</name>
        <dbReference type="ChEBI" id="CHEBI:24875"/>
    </ligand>
</feature>
<evidence type="ECO:0000256" key="3">
    <source>
        <dbReference type="ARBA" id="ARBA00022801"/>
    </source>
</evidence>
<dbReference type="NCBIfam" id="NF001159">
    <property type="entry name" value="PRK00150.1-3"/>
    <property type="match status" value="1"/>
</dbReference>
<keyword evidence="5 6" id="KW-0408">Iron</keyword>